<dbReference type="InterPro" id="IPR006311">
    <property type="entry name" value="TAT_signal"/>
</dbReference>
<dbReference type="PANTHER" id="PTHR30290">
    <property type="entry name" value="PERIPLASMIC BINDING COMPONENT OF ABC TRANSPORTER"/>
    <property type="match status" value="1"/>
</dbReference>
<accession>A0ABP5DIE3</accession>
<dbReference type="Pfam" id="PF00496">
    <property type="entry name" value="SBP_bac_5"/>
    <property type="match status" value="1"/>
</dbReference>
<dbReference type="SUPFAM" id="SSF53850">
    <property type="entry name" value="Periplasmic binding protein-like II"/>
    <property type="match status" value="1"/>
</dbReference>
<dbReference type="Gene3D" id="3.10.105.10">
    <property type="entry name" value="Dipeptide-binding Protein, Domain 3"/>
    <property type="match status" value="1"/>
</dbReference>
<name>A0ABP5DIE3_9ACTN</name>
<keyword evidence="1 3" id="KW-0732">Signal</keyword>
<protein>
    <submittedName>
        <fullName evidence="5">ABC transporter substrate-binding protein</fullName>
    </submittedName>
</protein>
<reference evidence="6" key="1">
    <citation type="journal article" date="2019" name="Int. J. Syst. Evol. Microbiol.">
        <title>The Global Catalogue of Microorganisms (GCM) 10K type strain sequencing project: providing services to taxonomists for standard genome sequencing and annotation.</title>
        <authorList>
            <consortium name="The Broad Institute Genomics Platform"/>
            <consortium name="The Broad Institute Genome Sequencing Center for Infectious Disease"/>
            <person name="Wu L."/>
            <person name="Ma J."/>
        </authorList>
    </citation>
    <scope>NUCLEOTIDE SEQUENCE [LARGE SCALE GENOMIC DNA]</scope>
    <source>
        <strain evidence="6">JCM 16013</strain>
    </source>
</reference>
<dbReference type="PROSITE" id="PS51257">
    <property type="entry name" value="PROKAR_LIPOPROTEIN"/>
    <property type="match status" value="1"/>
</dbReference>
<dbReference type="EMBL" id="BAAAQM010000026">
    <property type="protein sequence ID" value="GAA1979754.1"/>
    <property type="molecule type" value="Genomic_DNA"/>
</dbReference>
<evidence type="ECO:0000313" key="6">
    <source>
        <dbReference type="Proteomes" id="UP001499854"/>
    </source>
</evidence>
<feature type="signal peptide" evidence="3">
    <location>
        <begin position="1"/>
        <end position="24"/>
    </location>
</feature>
<dbReference type="InterPro" id="IPR030678">
    <property type="entry name" value="Peptide/Ni-bd"/>
</dbReference>
<dbReference type="PROSITE" id="PS51318">
    <property type="entry name" value="TAT"/>
    <property type="match status" value="1"/>
</dbReference>
<evidence type="ECO:0000256" key="1">
    <source>
        <dbReference type="ARBA" id="ARBA00022729"/>
    </source>
</evidence>
<feature type="region of interest" description="Disordered" evidence="2">
    <location>
        <begin position="28"/>
        <end position="59"/>
    </location>
</feature>
<gene>
    <name evidence="5" type="ORF">GCM10009838_46060</name>
</gene>
<proteinExistence type="predicted"/>
<evidence type="ECO:0000259" key="4">
    <source>
        <dbReference type="Pfam" id="PF00496"/>
    </source>
</evidence>
<dbReference type="Proteomes" id="UP001499854">
    <property type="component" value="Unassembled WGS sequence"/>
</dbReference>
<sequence>MTVTIRSRRTALAAATALALTVTAAACSGKAGGSGGSRDGRAGSTTGAGKTSYHLTADTGTPKGDVDSFTWSLFAEPPSIDYTQAFDYPPNQVLANVCESLLRWNPDLTTSPGLATAWQNPDSKTWVFTIRDGVRFHDGTTLTADDVVASLSRNMDPDAASVWANQYRNVDKIEKTGPLQVTVHLKSPDSTFLEYMAASPGTVESAATLTADGKDYGGPAKGVNCTGPFSFGSWQPGQSIVLKRFDGYWDPSLKAHSKQVKFVFIVDPTARVNAFQTGEVDGGWMIPPGSFSQLASNVSFGKSTMVADEVVANLSGPLGDPRVRQALLMATDRKGIIDAGDGGVGEIADSLVSADNWSNAPEAEKKAGTTGLPSYPYDKAKAKALAQQAGVHGQEVVIATSPLDTQTTIITQAIAQACTDIGLTPKIDTIAADKYTALFTDPAARKGVDLFLTFWYTSITDPLDMYASLETGAFSNYGGYSNKDFDAAFEQAVGSYDPAARAQATGKAQQIALTELPWLPLYDEPVSVYQGPKITGVKPSIDYLYYPWAAEIGAR</sequence>
<comment type="caution">
    <text evidence="5">The sequence shown here is derived from an EMBL/GenBank/DDBJ whole genome shotgun (WGS) entry which is preliminary data.</text>
</comment>
<evidence type="ECO:0000256" key="3">
    <source>
        <dbReference type="SAM" id="SignalP"/>
    </source>
</evidence>
<dbReference type="InterPro" id="IPR039424">
    <property type="entry name" value="SBP_5"/>
</dbReference>
<dbReference type="RefSeq" id="WP_344659155.1">
    <property type="nucleotide sequence ID" value="NZ_BAAAQM010000026.1"/>
</dbReference>
<dbReference type="PANTHER" id="PTHR30290:SF38">
    <property type="entry name" value="D,D-DIPEPTIDE-BINDING PERIPLASMIC PROTEIN DDPA-RELATED"/>
    <property type="match status" value="1"/>
</dbReference>
<dbReference type="InterPro" id="IPR000914">
    <property type="entry name" value="SBP_5_dom"/>
</dbReference>
<organism evidence="5 6">
    <name type="scientific">Catenulispora subtropica</name>
    <dbReference type="NCBI Taxonomy" id="450798"/>
    <lineage>
        <taxon>Bacteria</taxon>
        <taxon>Bacillati</taxon>
        <taxon>Actinomycetota</taxon>
        <taxon>Actinomycetes</taxon>
        <taxon>Catenulisporales</taxon>
        <taxon>Catenulisporaceae</taxon>
        <taxon>Catenulispora</taxon>
    </lineage>
</organism>
<keyword evidence="6" id="KW-1185">Reference proteome</keyword>
<evidence type="ECO:0000256" key="2">
    <source>
        <dbReference type="SAM" id="MobiDB-lite"/>
    </source>
</evidence>
<evidence type="ECO:0000313" key="5">
    <source>
        <dbReference type="EMBL" id="GAA1979754.1"/>
    </source>
</evidence>
<dbReference type="CDD" id="cd00995">
    <property type="entry name" value="PBP2_NikA_DppA_OppA_like"/>
    <property type="match status" value="1"/>
</dbReference>
<feature type="domain" description="Solute-binding protein family 5" evidence="4">
    <location>
        <begin position="111"/>
        <end position="472"/>
    </location>
</feature>
<feature type="chain" id="PRO_5046020783" evidence="3">
    <location>
        <begin position="25"/>
        <end position="555"/>
    </location>
</feature>
<dbReference type="PIRSF" id="PIRSF002741">
    <property type="entry name" value="MppA"/>
    <property type="match status" value="1"/>
</dbReference>
<dbReference type="Gene3D" id="3.40.190.10">
    <property type="entry name" value="Periplasmic binding protein-like II"/>
    <property type="match status" value="1"/>
</dbReference>